<dbReference type="Pfam" id="PF02632">
    <property type="entry name" value="BioY"/>
    <property type="match status" value="1"/>
</dbReference>
<comment type="similarity">
    <text evidence="1 2">Belongs to the BioY family.</text>
</comment>
<keyword evidence="2" id="KW-1003">Cell membrane</keyword>
<dbReference type="AlphaFoldDB" id="A0A4Z0D9J4"/>
<dbReference type="Proteomes" id="UP000298381">
    <property type="component" value="Unassembled WGS sequence"/>
</dbReference>
<dbReference type="RefSeq" id="WP_135269724.1">
    <property type="nucleotide sequence ID" value="NZ_SRIB01000001.1"/>
</dbReference>
<comment type="caution">
    <text evidence="4">The sequence shown here is derived from an EMBL/GenBank/DDBJ whole genome shotgun (WGS) entry which is preliminary data.</text>
</comment>
<dbReference type="PANTHER" id="PTHR34295:SF1">
    <property type="entry name" value="BIOTIN TRANSPORTER BIOY"/>
    <property type="match status" value="1"/>
</dbReference>
<name>A0A4Z0D9J4_9FIRM</name>
<feature type="transmembrane region" description="Helical" evidence="3">
    <location>
        <begin position="85"/>
        <end position="102"/>
    </location>
</feature>
<dbReference type="PANTHER" id="PTHR34295">
    <property type="entry name" value="BIOTIN TRANSPORTER BIOY"/>
    <property type="match status" value="1"/>
</dbReference>
<proteinExistence type="inferred from homology"/>
<evidence type="ECO:0000256" key="1">
    <source>
        <dbReference type="ARBA" id="ARBA00010692"/>
    </source>
</evidence>
<sequence>MNRKTSDITKVALFAALTAMGAFISIPLGVVPITMQSLFVMLSGFLLGPSLGALSQAVYLILGLMGLPLFASMTGGIQTIFKPSFGFLLSFIAASFLSGFFTQKKKTFVSFIKASIISSLVMYLIGLPYMAFILNFYLDEGLTVIYILKIGFFAFIPSDILKLILASILGYRLKDKV</sequence>
<dbReference type="EMBL" id="SRIB01000001">
    <property type="protein sequence ID" value="TFZ41569.1"/>
    <property type="molecule type" value="Genomic_DNA"/>
</dbReference>
<comment type="subcellular location">
    <subcellularLocation>
        <location evidence="2">Cell membrane</location>
        <topology evidence="2">Multi-pass membrane protein</topology>
    </subcellularLocation>
</comment>
<reference evidence="4 5" key="1">
    <citation type="submission" date="2019-03" db="EMBL/GenBank/DDBJ databases">
        <title>Draft genome sequence data and analysis of a Fermenting Bacterium, Soehngenia longevitae strain 1933PT, isolated from petroleum reservoir in Azerbaijan.</title>
        <authorList>
            <person name="Grouzdev D.S."/>
            <person name="Bidzhieva S.K."/>
            <person name="Sokolova D.S."/>
            <person name="Tourova T.P."/>
            <person name="Poltaraus A.B."/>
            <person name="Nazina T.N."/>
        </authorList>
    </citation>
    <scope>NUCLEOTIDE SEQUENCE [LARGE SCALE GENOMIC DNA]</scope>
    <source>
        <strain evidence="4 5">1933P</strain>
    </source>
</reference>
<feature type="transmembrane region" description="Helical" evidence="3">
    <location>
        <begin position="114"/>
        <end position="138"/>
    </location>
</feature>
<dbReference type="GO" id="GO:0015225">
    <property type="term" value="F:biotin transmembrane transporter activity"/>
    <property type="evidence" value="ECO:0007669"/>
    <property type="project" value="UniProtKB-UniRule"/>
</dbReference>
<dbReference type="GO" id="GO:0005886">
    <property type="term" value="C:plasma membrane"/>
    <property type="evidence" value="ECO:0007669"/>
    <property type="project" value="UniProtKB-SubCell"/>
</dbReference>
<keyword evidence="2 3" id="KW-0472">Membrane</keyword>
<accession>A0A4Z0D9J4</accession>
<keyword evidence="2" id="KW-0813">Transport</keyword>
<evidence type="ECO:0000256" key="2">
    <source>
        <dbReference type="PIRNR" id="PIRNR016661"/>
    </source>
</evidence>
<keyword evidence="3" id="KW-1133">Transmembrane helix</keyword>
<dbReference type="Gene3D" id="1.10.1760.20">
    <property type="match status" value="1"/>
</dbReference>
<evidence type="ECO:0000313" key="5">
    <source>
        <dbReference type="Proteomes" id="UP000298381"/>
    </source>
</evidence>
<evidence type="ECO:0000256" key="3">
    <source>
        <dbReference type="SAM" id="Phobius"/>
    </source>
</evidence>
<feature type="transmembrane region" description="Helical" evidence="3">
    <location>
        <begin position="38"/>
        <end position="65"/>
    </location>
</feature>
<keyword evidence="5" id="KW-1185">Reference proteome</keyword>
<organism evidence="4 5">
    <name type="scientific">Soehngenia longivitae</name>
    <dbReference type="NCBI Taxonomy" id="2562294"/>
    <lineage>
        <taxon>Bacteria</taxon>
        <taxon>Bacillati</taxon>
        <taxon>Bacillota</taxon>
        <taxon>Tissierellia</taxon>
        <taxon>Tissierellales</taxon>
        <taxon>Tissierellaceae</taxon>
        <taxon>Soehngenia</taxon>
    </lineage>
</organism>
<protein>
    <recommendedName>
        <fullName evidence="2">Biotin transporter</fullName>
    </recommendedName>
</protein>
<keyword evidence="3" id="KW-0812">Transmembrane</keyword>
<gene>
    <name evidence="4" type="ORF">E4100_00025</name>
</gene>
<dbReference type="PIRSF" id="PIRSF016661">
    <property type="entry name" value="BioY"/>
    <property type="match status" value="1"/>
</dbReference>
<evidence type="ECO:0000313" key="4">
    <source>
        <dbReference type="EMBL" id="TFZ41569.1"/>
    </source>
</evidence>
<feature type="transmembrane region" description="Helical" evidence="3">
    <location>
        <begin position="12"/>
        <end position="31"/>
    </location>
</feature>
<dbReference type="InterPro" id="IPR003784">
    <property type="entry name" value="BioY"/>
</dbReference>
<feature type="transmembrane region" description="Helical" evidence="3">
    <location>
        <begin position="144"/>
        <end position="171"/>
    </location>
</feature>
<dbReference type="OrthoDB" id="9803495at2"/>